<keyword evidence="5" id="KW-0328">Glycosyltransferase</keyword>
<gene>
    <name evidence="14" type="ORF">RD110_14360</name>
</gene>
<keyword evidence="8" id="KW-0472">Membrane</keyword>
<reference evidence="14 15" key="1">
    <citation type="submission" date="2017-01" db="EMBL/GenBank/DDBJ databases">
        <authorList>
            <person name="Mah S.A."/>
            <person name="Swanson W.J."/>
            <person name="Moy G.W."/>
            <person name="Vacquier V.D."/>
        </authorList>
    </citation>
    <scope>NUCLEOTIDE SEQUENCE [LARGE SCALE GENOMIC DNA]</scope>
    <source>
        <strain evidence="14 15">DCY110</strain>
    </source>
</reference>
<evidence type="ECO:0000256" key="7">
    <source>
        <dbReference type="ARBA" id="ARBA00022985"/>
    </source>
</evidence>
<evidence type="ECO:0000256" key="2">
    <source>
        <dbReference type="ARBA" id="ARBA00004713"/>
    </source>
</evidence>
<accession>A0A1P8JWW9</accession>
<dbReference type="KEGG" id="rhy:RD110_14360"/>
<evidence type="ECO:0000256" key="13">
    <source>
        <dbReference type="ARBA" id="ARBA00049201"/>
    </source>
</evidence>
<evidence type="ECO:0000256" key="6">
    <source>
        <dbReference type="ARBA" id="ARBA00022679"/>
    </source>
</evidence>
<dbReference type="EMBL" id="CP019236">
    <property type="protein sequence ID" value="APW38235.1"/>
    <property type="molecule type" value="Genomic_DNA"/>
</dbReference>
<dbReference type="OrthoDB" id="9767552at2"/>
<evidence type="ECO:0000256" key="5">
    <source>
        <dbReference type="ARBA" id="ARBA00022676"/>
    </source>
</evidence>
<dbReference type="Gene3D" id="3.40.50.2000">
    <property type="entry name" value="Glycogen Phosphorylase B"/>
    <property type="match status" value="2"/>
</dbReference>
<evidence type="ECO:0000313" key="15">
    <source>
        <dbReference type="Proteomes" id="UP000186609"/>
    </source>
</evidence>
<organism evidence="14 15">
    <name type="scientific">Rhodoferax koreensis</name>
    <dbReference type="NCBI Taxonomy" id="1842727"/>
    <lineage>
        <taxon>Bacteria</taxon>
        <taxon>Pseudomonadati</taxon>
        <taxon>Pseudomonadota</taxon>
        <taxon>Betaproteobacteria</taxon>
        <taxon>Burkholderiales</taxon>
        <taxon>Comamonadaceae</taxon>
        <taxon>Rhodoferax</taxon>
    </lineage>
</organism>
<comment type="similarity">
    <text evidence="9">Belongs to the glycosyltransferase 9 family.</text>
</comment>
<keyword evidence="15" id="KW-1185">Reference proteome</keyword>
<keyword evidence="7" id="KW-0448">Lipopolysaccharide biosynthesis</keyword>
<comment type="catalytic activity">
    <reaction evidence="13">
        <text>an alpha-Kdo-(2-&gt;4)-alpha-Kdo-(2-&gt;6)-lipid A + ADP-L-glycero-beta-D-manno-heptose = an L-alpha-D-Hep-(1-&gt;5)-[alpha-Kdo-(2-&gt;4)]-alpha-Kdo-(2-&gt;6)-lipid A + ADP + H(+)</text>
        <dbReference type="Rhea" id="RHEA:74067"/>
        <dbReference type="ChEBI" id="CHEBI:15378"/>
        <dbReference type="ChEBI" id="CHEBI:61506"/>
        <dbReference type="ChEBI" id="CHEBI:176431"/>
        <dbReference type="ChEBI" id="CHEBI:193068"/>
        <dbReference type="ChEBI" id="CHEBI:456216"/>
        <dbReference type="EC" id="2.4.99.23"/>
    </reaction>
</comment>
<keyword evidence="3" id="KW-1003">Cell membrane</keyword>
<dbReference type="RefSeq" id="WP_076200114.1">
    <property type="nucleotide sequence ID" value="NZ_CP019236.1"/>
</dbReference>
<dbReference type="Pfam" id="PF01075">
    <property type="entry name" value="Glyco_transf_9"/>
    <property type="match status" value="1"/>
</dbReference>
<dbReference type="NCBIfam" id="TIGR02193">
    <property type="entry name" value="heptsyl_trn_I"/>
    <property type="match status" value="1"/>
</dbReference>
<evidence type="ECO:0000256" key="9">
    <source>
        <dbReference type="ARBA" id="ARBA00043995"/>
    </source>
</evidence>
<dbReference type="STRING" id="1842727.RD110_14360"/>
<dbReference type="GO" id="GO:0005829">
    <property type="term" value="C:cytosol"/>
    <property type="evidence" value="ECO:0007669"/>
    <property type="project" value="TreeGrafter"/>
</dbReference>
<dbReference type="InterPro" id="IPR002201">
    <property type="entry name" value="Glyco_trans_9"/>
</dbReference>
<evidence type="ECO:0000256" key="11">
    <source>
        <dbReference type="ARBA" id="ARBA00044190"/>
    </source>
</evidence>
<dbReference type="GO" id="GO:0005886">
    <property type="term" value="C:plasma membrane"/>
    <property type="evidence" value="ECO:0007669"/>
    <property type="project" value="UniProtKB-SubCell"/>
</dbReference>
<evidence type="ECO:0000256" key="4">
    <source>
        <dbReference type="ARBA" id="ARBA00022519"/>
    </source>
</evidence>
<proteinExistence type="inferred from homology"/>
<evidence type="ECO:0000256" key="1">
    <source>
        <dbReference type="ARBA" id="ARBA00004515"/>
    </source>
</evidence>
<dbReference type="EC" id="2.4.99.23" evidence="10"/>
<comment type="subcellular location">
    <subcellularLocation>
        <location evidence="1">Cell inner membrane</location>
        <topology evidence="1">Peripheral membrane protein</topology>
        <orientation evidence="1">Cytoplasmic side</orientation>
    </subcellularLocation>
</comment>
<dbReference type="PANTHER" id="PTHR30160:SF19">
    <property type="entry name" value="LIPOPOLYSACCHARIDE HEPTOSYLTRANSFERASE 1"/>
    <property type="match status" value="1"/>
</dbReference>
<comment type="pathway">
    <text evidence="2">Bacterial outer membrane biogenesis; LPS core biosynthesis.</text>
</comment>
<dbReference type="GO" id="GO:0008713">
    <property type="term" value="F:ADP-heptose-lipopolysaccharide heptosyltransferase activity"/>
    <property type="evidence" value="ECO:0007669"/>
    <property type="project" value="TreeGrafter"/>
</dbReference>
<dbReference type="AlphaFoldDB" id="A0A1P8JWW9"/>
<evidence type="ECO:0000256" key="8">
    <source>
        <dbReference type="ARBA" id="ARBA00023136"/>
    </source>
</evidence>
<evidence type="ECO:0000256" key="3">
    <source>
        <dbReference type="ARBA" id="ARBA00022475"/>
    </source>
</evidence>
<dbReference type="CDD" id="cd03789">
    <property type="entry name" value="GT9_LPS_heptosyltransferase"/>
    <property type="match status" value="1"/>
</dbReference>
<evidence type="ECO:0000256" key="10">
    <source>
        <dbReference type="ARBA" id="ARBA00044041"/>
    </source>
</evidence>
<sequence length="335" mass="36575">MRLLIVKLSSLGDVIQTLPALHDMRQALPSGTVFDWVVEEAFAPLLQATVPGLARVIPVAQRRWRKTPFSPAVRAERARFTQALRAEAYDAVIDFQGLIKSALIARRARLAPGGWRATYGNGSEDCGYEWPVRFMVEQPQPMPPRIHSLQRYRRLAALALGYAPREDGICYDELQVVPVDPDGSVMLVHGTTRADNEWPLAQWAEIGRRLAAQGLPVSVPQASNAEAEFARQLCAAIGPGASVLPRMGLPALAARMAGCVGVIGVDSGLSHLAVALDLPHVQIFSQPRIWRAGPLGINYQVAVGGARAPEVDTVWQAWQSVWRSFHAARDRPVPA</sequence>
<name>A0A1P8JWW9_9BURK</name>
<dbReference type="PANTHER" id="PTHR30160">
    <property type="entry name" value="TETRAACYLDISACCHARIDE 4'-KINASE-RELATED"/>
    <property type="match status" value="1"/>
</dbReference>
<keyword evidence="4" id="KW-0997">Cell inner membrane</keyword>
<evidence type="ECO:0000256" key="12">
    <source>
        <dbReference type="ARBA" id="ARBA00044330"/>
    </source>
</evidence>
<dbReference type="Proteomes" id="UP000186609">
    <property type="component" value="Chromosome"/>
</dbReference>
<dbReference type="SUPFAM" id="SSF53756">
    <property type="entry name" value="UDP-Glycosyltransferase/glycogen phosphorylase"/>
    <property type="match status" value="1"/>
</dbReference>
<keyword evidence="6 14" id="KW-0808">Transferase</keyword>
<dbReference type="InterPro" id="IPR051199">
    <property type="entry name" value="LPS_LOS_Heptosyltrfase"/>
</dbReference>
<protein>
    <recommendedName>
        <fullName evidence="11">Lipopolysaccharide heptosyltransferase 1</fullName>
        <ecNumber evidence="10">2.4.99.23</ecNumber>
    </recommendedName>
    <alternativeName>
        <fullName evidence="12">ADP-heptose:lipopolysaccharide heptosyltransferase I</fullName>
    </alternativeName>
</protein>
<dbReference type="InterPro" id="IPR011908">
    <property type="entry name" value="LipoPS_heptosylTferase-I"/>
</dbReference>
<dbReference type="GO" id="GO:0009244">
    <property type="term" value="P:lipopolysaccharide core region biosynthetic process"/>
    <property type="evidence" value="ECO:0007669"/>
    <property type="project" value="InterPro"/>
</dbReference>
<evidence type="ECO:0000313" key="14">
    <source>
        <dbReference type="EMBL" id="APW38235.1"/>
    </source>
</evidence>